<dbReference type="RefSeq" id="WP_115439964.1">
    <property type="nucleotide sequence ID" value="NZ_QONN01000173.1"/>
</dbReference>
<proteinExistence type="predicted"/>
<reference evidence="1 2" key="1">
    <citation type="submission" date="2018-06" db="EMBL/GenBank/DDBJ databases">
        <title>Recombination Drives Gene Content and Phenotype Evolution in Wild Type E. coli Strains.</title>
        <authorList>
            <person name="Field C.M."/>
            <person name="Silander O.K."/>
            <person name="Van Nimwegen E."/>
        </authorList>
    </citation>
    <scope>NUCLEOTIDE SEQUENCE [LARGE SCALE GENOMIC DNA]</scope>
    <source>
        <strain evidence="1 2">SC344</strain>
    </source>
</reference>
<dbReference type="AlphaFoldDB" id="A0A370V039"/>
<protein>
    <submittedName>
        <fullName evidence="1">AAA-like domain protein</fullName>
    </submittedName>
</protein>
<organism evidence="1 2">
    <name type="scientific">Escherichia marmotae</name>
    <dbReference type="NCBI Taxonomy" id="1499973"/>
    <lineage>
        <taxon>Bacteria</taxon>
        <taxon>Pseudomonadati</taxon>
        <taxon>Pseudomonadota</taxon>
        <taxon>Gammaproteobacteria</taxon>
        <taxon>Enterobacterales</taxon>
        <taxon>Enterobacteriaceae</taxon>
        <taxon>Escherichia</taxon>
    </lineage>
</organism>
<evidence type="ECO:0000313" key="2">
    <source>
        <dbReference type="Proteomes" id="UP000254454"/>
    </source>
</evidence>
<dbReference type="EMBL" id="QONO01000296">
    <property type="protein sequence ID" value="RDR20386.1"/>
    <property type="molecule type" value="Genomic_DNA"/>
</dbReference>
<evidence type="ECO:0000313" key="1">
    <source>
        <dbReference type="EMBL" id="RDR20386.1"/>
    </source>
</evidence>
<comment type="caution">
    <text evidence="1">The sequence shown here is derived from an EMBL/GenBank/DDBJ whole genome shotgun (WGS) entry which is preliminary data.</text>
</comment>
<dbReference type="Proteomes" id="UP000254454">
    <property type="component" value="Unassembled WGS sequence"/>
</dbReference>
<accession>A0A370V039</accession>
<dbReference type="Gene3D" id="3.40.50.300">
    <property type="entry name" value="P-loop containing nucleotide triphosphate hydrolases"/>
    <property type="match status" value="2"/>
</dbReference>
<dbReference type="InterPro" id="IPR027417">
    <property type="entry name" value="P-loop_NTPase"/>
</dbReference>
<gene>
    <name evidence="1" type="ORF">C4A13_03199</name>
</gene>
<name>A0A370V039_9ESCH</name>
<dbReference type="SUPFAM" id="SSF52540">
    <property type="entry name" value="P-loop containing nucleoside triphosphate hydrolases"/>
    <property type="match status" value="1"/>
</dbReference>
<sequence length="1018" mass="115344">MLINKIEDALMHLSRYTLGKTFPDYCDLRTVIGLTADDKVRHPSLDAPYIQVTRNNDYVTCFEIKGAFREFSFHEVPEDTEPEPGTFQFFIRRLSESLSGDFRQTGHKLSVIFESDPLRGAEETERLLTPKKQACQRLHLDLDDLIDEEMQKIAPYVARERVLLVVYTAFSSLPPEERRAEIKRQNETTQLPEARFGQLPLYAMFEGLKMRHDAFIDKLAADIADNNDGVLLRMMDAHETGQVIRDEIERNSTSTAWQPLLPGDRVLPHGHLRENDISACLAPHLNFQYCNSNVETDGEAVRVDDIWHGQLAMTLAPQRPQTFPELFRTLPRQLPWRLRIDLMPGGLHQLGRKMSLLMFLAIFPSLRPQYESVKWLLDRDRIDPVVVMSITASTWHRDKSRMQRNLTLLKKSLQGWGITDVTGIFGDPIRAWVSTLPAVSSYSGPNLLFAPLTEALRYLPLQRPCSPWEKGNFVVITPDGKPFVIQLASSLQEKHTEMIFGSPGSGKSVLANSIQLAMLANSNTDLPFMAFIDKGFSAQGVYELIRDALPPEQRHKVLSIILQNDDRHCRNPMDILLGLKAPLSTEREYILNLLKSLCADPLTGLPPDASTCADILGRAVDMAYQEKAERPTRYGPGLVPDVDAALQEADIFSRHPPEWWETATWYEIRDLLFDSGFVKEAAQAQAQAVPLLNDLQNELNNPVLRNEFEKVTRPGSHDLLLDYISRCLTRALTDYPMLSGRTQLVVNPETRIIVVDVNNVAGNSKTPEGKLRTGIMYQFARQLAGGNDFYLPQIQSELYASLDPRYIPLHRRRIEQLDQETKTIFMDEMHNIKGIQILWEALQTEDREQRKFGVRTVFASQYPDDVPEDMLRSANSVYLMRVRPRDFELLEKNFSVPRVTLNRMLKTPAGPAPDGSGTTFLGIFRTQRGNVAQILRLPVGPLKLWALNSTPENRALRNLLTQKLGSAPARRLLATHFPQGSASAHIDNLKSQSRDDDHTSAVNKLAAELIARHGYLQG</sequence>